<keyword evidence="12" id="KW-0032">Aminotransferase</keyword>
<keyword evidence="8" id="KW-0411">Iron-sulfur</keyword>
<dbReference type="GO" id="GO:0051536">
    <property type="term" value="F:iron-sulfur cluster binding"/>
    <property type="evidence" value="ECO:0007669"/>
    <property type="project" value="UniProtKB-KW"/>
</dbReference>
<dbReference type="RefSeq" id="WP_008513453.1">
    <property type="nucleotide sequence ID" value="NZ_CM001403.1"/>
</dbReference>
<dbReference type="Proteomes" id="UP000002774">
    <property type="component" value="Chromosome"/>
</dbReference>
<evidence type="ECO:0000259" key="11">
    <source>
        <dbReference type="Pfam" id="PF00266"/>
    </source>
</evidence>
<dbReference type="EMBL" id="CM001403">
    <property type="protein sequence ID" value="EHQ31185.1"/>
    <property type="molecule type" value="Genomic_DNA"/>
</dbReference>
<dbReference type="InterPro" id="IPR015424">
    <property type="entry name" value="PyrdxlP-dep_Trfase"/>
</dbReference>
<evidence type="ECO:0000256" key="4">
    <source>
        <dbReference type="ARBA" id="ARBA00022679"/>
    </source>
</evidence>
<dbReference type="Gene3D" id="1.10.260.50">
    <property type="match status" value="1"/>
</dbReference>
<evidence type="ECO:0000256" key="3">
    <source>
        <dbReference type="ARBA" id="ARBA00012239"/>
    </source>
</evidence>
<protein>
    <recommendedName>
        <fullName evidence="3">cysteine desulfurase</fullName>
        <ecNumber evidence="3">2.8.1.7</ecNumber>
    </recommendedName>
</protein>
<dbReference type="Gene3D" id="3.40.640.10">
    <property type="entry name" value="Type I PLP-dependent aspartate aminotransferase-like (Major domain)"/>
    <property type="match status" value="1"/>
</dbReference>
<proteinExistence type="inferred from homology"/>
<keyword evidence="13" id="KW-1185">Reference proteome</keyword>
<comment type="catalytic activity">
    <reaction evidence="9">
        <text>(sulfur carrier)-H + L-cysteine = (sulfur carrier)-SH + L-alanine</text>
        <dbReference type="Rhea" id="RHEA:43892"/>
        <dbReference type="Rhea" id="RHEA-COMP:14737"/>
        <dbReference type="Rhea" id="RHEA-COMP:14739"/>
        <dbReference type="ChEBI" id="CHEBI:29917"/>
        <dbReference type="ChEBI" id="CHEBI:35235"/>
        <dbReference type="ChEBI" id="CHEBI:57972"/>
        <dbReference type="ChEBI" id="CHEBI:64428"/>
        <dbReference type="EC" id="2.8.1.7"/>
    </reaction>
</comment>
<comment type="similarity">
    <text evidence="2">Belongs to the class-V pyridoxal-phosphate-dependent aminotransferase family. NifS/IscS subfamily.</text>
</comment>
<dbReference type="PANTHER" id="PTHR11601:SF34">
    <property type="entry name" value="CYSTEINE DESULFURASE"/>
    <property type="match status" value="1"/>
</dbReference>
<name>H1YBD1_9SPHI</name>
<evidence type="ECO:0000256" key="2">
    <source>
        <dbReference type="ARBA" id="ARBA00006490"/>
    </source>
</evidence>
<keyword evidence="5" id="KW-0479">Metal-binding</keyword>
<dbReference type="eggNOG" id="COG1104">
    <property type="taxonomic scope" value="Bacteria"/>
</dbReference>
<dbReference type="InterPro" id="IPR020578">
    <property type="entry name" value="Aminotrans_V_PyrdxlP_BS"/>
</dbReference>
<feature type="domain" description="Aminotransferase class V" evidence="11">
    <location>
        <begin position="3"/>
        <end position="365"/>
    </location>
</feature>
<dbReference type="PIRSF" id="PIRSF005572">
    <property type="entry name" value="NifS"/>
    <property type="match status" value="1"/>
</dbReference>
<dbReference type="InterPro" id="IPR000192">
    <property type="entry name" value="Aminotrans_V_dom"/>
</dbReference>
<accession>H1YBD1</accession>
<evidence type="ECO:0000313" key="12">
    <source>
        <dbReference type="EMBL" id="EHQ31185.1"/>
    </source>
</evidence>
<dbReference type="SUPFAM" id="SSF53383">
    <property type="entry name" value="PLP-dependent transferases"/>
    <property type="match status" value="1"/>
</dbReference>
<evidence type="ECO:0000256" key="1">
    <source>
        <dbReference type="ARBA" id="ARBA00001933"/>
    </source>
</evidence>
<dbReference type="PANTHER" id="PTHR11601">
    <property type="entry name" value="CYSTEINE DESULFURYLASE FAMILY MEMBER"/>
    <property type="match status" value="1"/>
</dbReference>
<evidence type="ECO:0000256" key="7">
    <source>
        <dbReference type="ARBA" id="ARBA00023004"/>
    </source>
</evidence>
<dbReference type="GO" id="GO:0031071">
    <property type="term" value="F:cysteine desulfurase activity"/>
    <property type="evidence" value="ECO:0007669"/>
    <property type="project" value="UniProtKB-EC"/>
</dbReference>
<evidence type="ECO:0000256" key="9">
    <source>
        <dbReference type="ARBA" id="ARBA00050776"/>
    </source>
</evidence>
<dbReference type="InterPro" id="IPR015421">
    <property type="entry name" value="PyrdxlP-dep_Trfase_major"/>
</dbReference>
<keyword evidence="7" id="KW-0408">Iron</keyword>
<dbReference type="InterPro" id="IPR016454">
    <property type="entry name" value="Cysteine_dSase"/>
</dbReference>
<dbReference type="STRING" id="714943.Mucpa_7142"/>
<sequence>MKIYLDNAATTPLEPQVFEAMTPFLLNHFGNPSSQHHHGREVKSAIEESRKIIAQQINALPEEIIFTSGGTEADNIAILSAVQFGAVKHVITTSMEHHAVLNTLEALRVKGDIQISFVKNDEKGNLDYAGLELLLRTKSRSLVSIMHANNEIGNINDIERIALLCEKYDALFHTDTVQTMGHYRFNLKQCKIHFLTASAHKFHGPKGIGFLYFRKGLKLTQLIKGGGQENSLRAGTENIAGIVGLASALKIANLHLKRDHDYILSIKRYLKKRLVDVIPDIKFNGNSSDDDQSLYTVLSVNFPYCCAYPDLLRHLDQSGISVSGGSACSKGAASHVLEAVGIPVQYDTVRFSFSKLNTLQEIDYVIQVLSSIYQTVAA</sequence>
<dbReference type="OrthoDB" id="9804366at2"/>
<dbReference type="Pfam" id="PF00266">
    <property type="entry name" value="Aminotran_5"/>
    <property type="match status" value="1"/>
</dbReference>
<dbReference type="AlphaFoldDB" id="H1YBD1"/>
<evidence type="ECO:0000256" key="5">
    <source>
        <dbReference type="ARBA" id="ARBA00022723"/>
    </source>
</evidence>
<dbReference type="PROSITE" id="PS00595">
    <property type="entry name" value="AA_TRANSFER_CLASS_5"/>
    <property type="match status" value="1"/>
</dbReference>
<dbReference type="EC" id="2.8.1.7" evidence="3"/>
<evidence type="ECO:0000256" key="6">
    <source>
        <dbReference type="ARBA" id="ARBA00022898"/>
    </source>
</evidence>
<comment type="cofactor">
    <cofactor evidence="1 10">
        <name>pyridoxal 5'-phosphate</name>
        <dbReference type="ChEBI" id="CHEBI:597326"/>
    </cofactor>
</comment>
<dbReference type="InterPro" id="IPR015422">
    <property type="entry name" value="PyrdxlP-dep_Trfase_small"/>
</dbReference>
<evidence type="ECO:0000256" key="10">
    <source>
        <dbReference type="RuleBase" id="RU004504"/>
    </source>
</evidence>
<dbReference type="Gene3D" id="3.90.1150.10">
    <property type="entry name" value="Aspartate Aminotransferase, domain 1"/>
    <property type="match status" value="1"/>
</dbReference>
<evidence type="ECO:0000313" key="13">
    <source>
        <dbReference type="Proteomes" id="UP000002774"/>
    </source>
</evidence>
<dbReference type="GO" id="GO:0046872">
    <property type="term" value="F:metal ion binding"/>
    <property type="evidence" value="ECO:0007669"/>
    <property type="project" value="UniProtKB-KW"/>
</dbReference>
<gene>
    <name evidence="12" type="ORF">Mucpa_7142</name>
</gene>
<reference evidence="12" key="1">
    <citation type="submission" date="2011-09" db="EMBL/GenBank/DDBJ databases">
        <title>The permanent draft genome of Mucilaginibacter paludis DSM 18603.</title>
        <authorList>
            <consortium name="US DOE Joint Genome Institute (JGI-PGF)"/>
            <person name="Lucas S."/>
            <person name="Han J."/>
            <person name="Lapidus A."/>
            <person name="Bruce D."/>
            <person name="Goodwin L."/>
            <person name="Pitluck S."/>
            <person name="Peters L."/>
            <person name="Kyrpides N."/>
            <person name="Mavromatis K."/>
            <person name="Ivanova N."/>
            <person name="Mikhailova N."/>
            <person name="Held B."/>
            <person name="Detter J.C."/>
            <person name="Tapia R."/>
            <person name="Han C."/>
            <person name="Land M."/>
            <person name="Hauser L."/>
            <person name="Markowitz V."/>
            <person name="Cheng J.-F."/>
            <person name="Hugenholtz P."/>
            <person name="Woyke T."/>
            <person name="Wu D."/>
            <person name="Tindall B."/>
            <person name="Brambilla E."/>
            <person name="Klenk H.-P."/>
            <person name="Eisen J.A."/>
        </authorList>
    </citation>
    <scope>NUCLEOTIDE SEQUENCE [LARGE SCALE GENOMIC DNA]</scope>
    <source>
        <strain evidence="12">DSM 18603</strain>
    </source>
</reference>
<keyword evidence="4" id="KW-0808">Transferase</keyword>
<evidence type="ECO:0000256" key="8">
    <source>
        <dbReference type="ARBA" id="ARBA00023014"/>
    </source>
</evidence>
<keyword evidence="6" id="KW-0663">Pyridoxal phosphate</keyword>
<dbReference type="HOGENOM" id="CLU_003433_0_0_10"/>
<dbReference type="GO" id="GO:0008483">
    <property type="term" value="F:transaminase activity"/>
    <property type="evidence" value="ECO:0007669"/>
    <property type="project" value="UniProtKB-KW"/>
</dbReference>
<organism evidence="12 13">
    <name type="scientific">Mucilaginibacter paludis DSM 18603</name>
    <dbReference type="NCBI Taxonomy" id="714943"/>
    <lineage>
        <taxon>Bacteria</taxon>
        <taxon>Pseudomonadati</taxon>
        <taxon>Bacteroidota</taxon>
        <taxon>Sphingobacteriia</taxon>
        <taxon>Sphingobacteriales</taxon>
        <taxon>Sphingobacteriaceae</taxon>
        <taxon>Mucilaginibacter</taxon>
    </lineage>
</organism>